<dbReference type="SMART" id="SM00060">
    <property type="entry name" value="FN3"/>
    <property type="match status" value="2"/>
</dbReference>
<dbReference type="InterPro" id="IPR003877">
    <property type="entry name" value="SPRY_dom"/>
</dbReference>
<feature type="region of interest" description="Disordered" evidence="3">
    <location>
        <begin position="1"/>
        <end position="63"/>
    </location>
</feature>
<feature type="region of interest" description="Disordered" evidence="3">
    <location>
        <begin position="1297"/>
        <end position="1320"/>
    </location>
</feature>
<feature type="compositionally biased region" description="Low complexity" evidence="3">
    <location>
        <begin position="1417"/>
        <end position="1426"/>
    </location>
</feature>
<evidence type="ECO:0000313" key="7">
    <source>
        <dbReference type="RefSeq" id="XP_067171365.1"/>
    </source>
</evidence>
<feature type="compositionally biased region" description="Polar residues" evidence="3">
    <location>
        <begin position="2940"/>
        <end position="2965"/>
    </location>
</feature>
<evidence type="ECO:0000256" key="2">
    <source>
        <dbReference type="SAM" id="Coils"/>
    </source>
</evidence>
<feature type="region of interest" description="Disordered" evidence="3">
    <location>
        <begin position="2742"/>
        <end position="2765"/>
    </location>
</feature>
<feature type="compositionally biased region" description="Low complexity" evidence="3">
    <location>
        <begin position="3358"/>
        <end position="3367"/>
    </location>
</feature>
<keyword evidence="1 2" id="KW-0175">Coiled coil</keyword>
<feature type="compositionally biased region" description="Basic and acidic residues" evidence="3">
    <location>
        <begin position="2669"/>
        <end position="2686"/>
    </location>
</feature>
<feature type="compositionally biased region" description="Low complexity" evidence="3">
    <location>
        <begin position="3637"/>
        <end position="3646"/>
    </location>
</feature>
<feature type="compositionally biased region" description="Polar residues" evidence="3">
    <location>
        <begin position="1918"/>
        <end position="1928"/>
    </location>
</feature>
<feature type="region of interest" description="Disordered" evidence="3">
    <location>
        <begin position="296"/>
        <end position="337"/>
    </location>
</feature>
<feature type="region of interest" description="Disordered" evidence="3">
    <location>
        <begin position="3704"/>
        <end position="3729"/>
    </location>
</feature>
<dbReference type="SUPFAM" id="SSF49265">
    <property type="entry name" value="Fibronectin type III"/>
    <property type="match status" value="1"/>
</dbReference>
<proteinExistence type="predicted"/>
<feature type="region of interest" description="Disordered" evidence="3">
    <location>
        <begin position="3575"/>
        <end position="3603"/>
    </location>
</feature>
<feature type="compositionally biased region" description="Polar residues" evidence="3">
    <location>
        <begin position="97"/>
        <end position="126"/>
    </location>
</feature>
<dbReference type="PRINTS" id="PR01407">
    <property type="entry name" value="BUTYPHLNCDUF"/>
</dbReference>
<dbReference type="Gene3D" id="2.60.40.10">
    <property type="entry name" value="Immunoglobulins"/>
    <property type="match status" value="2"/>
</dbReference>
<sequence>MEGCRGAERDGAAGASEASSVLEDEEAEEEEAEEEEEEEEAAAAAAAAADPEEAEELASSLKDLIQNEDVKPKLQYIMTDPSFSMVTVQSEDSGITWETSSSRCSTPWASETSTTSDLYSMESSPVGSPPGKVVFIMDEGKIIRKRRRKPSSRVVMPTNLKGGQGNKKRDFSGMQRQEPRTVLADVQGSVLNVEQMEAQDTDEEMLEDKEDLENTAQEPVKHAPIRSIFRESKLRKVGPILGGPVKARIQLFNSIFGGTGPSPETLEKNRIQRSSSISGESEHFLETSVRERLQKFSSFSEGTHPKPFQKARSRNLETPSERRREQRRQLASQTNQSYLSPTVPLEKWLLNKDDVLSESIKPVQMKDKPSTFSNSGAEITLQNEERKERQSLFETPSQVPGWSLESCLPEEATKQQSYAYSPVAKRAITEQSTSVPLDSGDKPEKQMLLLSAEIPNQKPDQSLLTVPGLLDELKEQEIHPQSVPADSVNELDGQAPQTVFPMSTAFVSEHPEKEVQKSAIQSYLPTAPSAKSKYSTLSEIGQEDVIPHSSKTAQSEPEHVFLSHSVDEAEKQETECHSSATAQSETEHSALLYSVKKTEEQKTPVPESPNVHLGKQSIQTHSVTTQLESEKQDFPPFIQEVEEQEIKPYSHIPEKIESKYFGVSYPVHTETQETQKFSPVNTAVDLDHPIISIEKNKQTESTQLEMEHADFSYTSEVTEESERAQMETECLDFSFSREEREDLESAQPEMERPDFSYSREKTEDLESAQPEMEHPDFSYSTEEMMESESAQLDTEHPDFLYSREETEESEGAQPEMEHPDFSYSREEMEEMVESESTELDTEHPGLSYTGVETEELQNAPLEKNHPDFSYSRKEIVASEGAQLDTEHPDFSFSREEMVESESTELDTEHPDSSYSKEEMMESESAQLGKEHPSFSYSGKETEELGGAQLEKEHPAFSYSWEEMVESGNTQVETKHLEFSFSREETGKQKSVPLKLEHRKFSYSHKEAEQQETAQLMLDPSDLSCSMEEGGKENTTELELVYTSDVSDSTGRAETQQTGYLASEHSDLLYPTNKRKQQQMAQADLDNSHLSYFGVKVEHPQFVQQDSQHRDKLYSPDKKEEGETTQLQSEHAVLSYSPVKERQCKTSQLNLQQADTSYSTGKTEQQELLQPKLEQADSPYCCGEAAQEAVQKDLEGPELSRFISKAEQHENVPLASENLDFSFTTGEAMQEGMESGSSDSRPTDKTKPWEAAPSEQKHSLPFYSIADSQQQGSTPLDLSQPDTLYFFGKMEQQEIVQRELEQQETSQQKATETELEHSDLSETCGKAEPQEMEQMDLAQSDHSYYCDKEGQQEMAQPELVHLPLSYSCGEHMQGEEIEMEPAYPEWAFSISTEMQQEMIEQKSKQPDFSHSAGKMEQQEIIPPELEQTFLPSSTERTAPQEIEMRSEYPDLSYSCDKAEQQETLKQPTLPFSLKQQDTAPLAMEHPDFSPDIGEAKPRDTVQQEAEYPELSYSVGKSQQKSEYLGSLETLGEAAQDETMQVESKYPNLSCSVGKKDQQEISRLDSKYPDLSCFLGSAKEQATLESESKHQDLPKVTRKSTPPTTAKIVSKHPDLAYSLGKAAEPEIAPWEMKRPDLSHSADERNQQEIVPLDQKHSKFSIDKGMQQQNTKQQLEQTKFSYSAGKTEQLKCAQQDLEQTDLSVPIDKPDYETAQPEVEHVDVIYPLDKTEVQQRVQLELEQTGLTYSFGKIEQKTVQPEMEYPDLAPSVGVVEQEGMAQTELGHPDMSYPVFETGELQTVQLKPKHPNPMYFTDKVQETAQLRVAQPDASYAHDKTEQCPPAQLELGHTDLSSSTDKAGQPGMAHTALVHPDARYSVSRAEHPQAAILGCPDVSSNNEKAEQKGMSKLELKHPDLPYSIDETQPQETTQLGLGKPDLSSLPGKAEQPHTAQEELEQSGIVHSFNKAGQREKAQPELEYPRLSYSVHEAEQETAHEKLDHSDLSYAIGRLEHHEITQTEAEQMDLSWPIGEMQQPQIAQLDLEYPDLSYSIGTVQQQEKVQPELEQPGDFSSSRGKEEQRESARMQSDHPELQSSIGEIEGLQTSQVKSEYADLSFSIDTVGPHEMAQSELKEYDLLHSFVKTKRSQAALLESEYPDISNSLGKVEHPDLSSSISKEKQTAQLEFKQQERGNYELHPEQTMLSCSNGKAEQPKSAQMEVEVQEFLYSSGRTEQQEMAKQVLEHPVLSYSTDKTQQQETTQLELGQPDLSSCLGKTEQPQTAQVEAEHLDLLHFTSKTKQQGVAQPEFEHPGLLYSVGKVEQPQALQLKTEQPVIPHSIEKTEQQGVTHPEWELPDLSYSISKTQPQETTQLELGQPDLSYALAKTDKIQTVQGELEHTGSMYSSDKTKQERVLPELGHPQLSYSVSEVEQEAAHQKSNCQDLSYFIGRLEHHEIVQPEVEEMDLSYPASESEHSQPAQVVLEQPEFLEAFSNLEEKKMAQPGFLHFLDEEKQKQASQVDLEQPVLSHSLGKAEQQETAQTTFMHSDVSYSIGKAEQLQTERPKSECPYLSYSLGKAETHGTKQPELLYSCGETEQPQIAQLELEHAETSFFAGEMEWRQGTQLELQCVNLQYSVSETEQPETPSVSYAFGRTEEQETAQLELEQSDLSSSTDKAEQRETALLRAGRSEEQDSEITSSLTTQLETEQQDLSFSDEEAENQKIQPYSSLPEQSVSVPLGVSHFVSETKMGGSQKSSPVTAGLSPEHSDLSYSHCKTQQSEMVQPKSGFFFAKNTQIDLHSPVAVQSETEHAILPEMGREQTPRYFHTTTQLESEQLNPSYSIDKAEALESQDNLTVPSKLESEPSVPFYSVDEKNQKEIPLYSKPASEYLVPTYSLAEEEKQSMQPFIPQTAQSECKHIITRHDETELQQIQLHSSKTARLKAAQSESMSLTTHTPDQGKQGSQDQSLDTEYLSSEQLRIPPKFTAEQDEQEMQPDVQQVTRLLTTESKAVAVADQQAVSSDSFVPSHTLPEKSVSLVFTDDEEKQNTPSSLSGIVGMLGKQSNVFSSSYNEEKDRYEMQPYFTEQNHTSSEQPGAVSSDLIYETVRHNPQHYSGEEGSLSSAELKSICYISSDEKQNPDIPSPSFGLASWLAEEVKARSISPIRATEVDRQGIQLSTNEASDFGSKQFPAGSCKELTVHGTMKNKPGVFRVSDVVSSEISRRLSSETSHRIQRHNLQSLGRNNPGPEKVPKNETSIGNPTKKHPDVDKVYKVPEHHVRRKEEETEHVTAVEDSQHAPEPTEQKDLFNIISEGYEILNIHASTHIASVDQEESKHMPDKLEYLETNPSFKRKLADDGHRALASETTIETSESSELENPGSKNHELKELVKDAAAEETGETEKSMLPENNNDTVLDPNNGMADTDYFEKYTLIDDKSPIKPTFERPSSLASMTENPKEPVEEAPSFKESSEVNTLEEEFSLLEDLDEVFYGTIKGESMESYASVSEFLPVQKSIEISSKKVTNVEDEWKSPGTPLFHSEEGVLERSLLFPTTVAAINPELLEEPPALSFLYKDLYAEAVGTKTKEETPSDEESGNSNASFPSRNSDTDDGTGIYFEKYILKDEIPGKAIGHPQKDQIAEDQPVSGGVSVQSSGDKHKQWSSDVSGVKTKVLPERGVVEREKVQVDCDIKATICKPTHAIPFGSKVNLTGARSATSEQREEENIPVETTEELPEQTSHQECRQRMDYQGAAHQKAANKQEEQHEIAAVHQMEKYIPYIRTPVEDSEDDQYAQVNLSRVPTIQPTEKPDMQREEQRPDICEDLTEAMDYDVITQEELLQDEMSSELTHEELLFEDRDSFEHIGNSYEFIDEPEQRTPVELEDSGFVVMYPEKSLTNIPQVESPQRELKKAQVDTYCYHCKYPISAIDKLFGEHKDHEVTTLDAAATKMKDQLDELLIALEEKSMKVEGFVSEIESLFNSVEENCKKNAELLEKQNEDMIKKVVAQYDEKSENFEEVKKMKVEYLYEQMVNFQQTVDSAKETLETTIKEIEELDGFVFLNSSKELNKRLLSAMDTTLSLEKVPSAFSLFEHYADSPGKSNQHSLNHVAVPQTPTLIAQEPNSATSTSIAVYWTVNEGDAIDCFQVYCMEEPQANKDQSALVEEYRVTVKESHCILEDLEPDHCYSVWVMAVNCTGCSLPSEKAFFKTAPAAPTIRAEDCTVCWDTATIRWRAGSQAPESFTLEYCRQYSPEGEGLRSFAGIKRPELKVSLEPNVNYFFYLRAVNTFGTSEQSEAALISTKGTRFRVLNDTAHPALQISSDGTVIHLPEKARFTGFPSVLGELLPPRGRHYWETIVSACRSYRIGICYEPTSQSNVLGLNDTSWCMRCCPTQTSFLYRFLHSSLMSDVRVTEQPARIGILLDYSSGRLLFFNAERGLVLFTIRHKFTDAAHPAFALEKAGVLTLRTGMELPEFVKHS</sequence>
<feature type="region of interest" description="Disordered" evidence="3">
    <location>
        <begin position="1227"/>
        <end position="1255"/>
    </location>
</feature>
<feature type="domain" description="Fibronectin type-III" evidence="5">
    <location>
        <begin position="4202"/>
        <end position="4293"/>
    </location>
</feature>
<evidence type="ECO:0000259" key="5">
    <source>
        <dbReference type="PROSITE" id="PS50853"/>
    </source>
</evidence>
<feature type="region of interest" description="Disordered" evidence="3">
    <location>
        <begin position="197"/>
        <end position="219"/>
    </location>
</feature>
<feature type="region of interest" description="Disordered" evidence="3">
    <location>
        <begin position="3350"/>
        <end position="3413"/>
    </location>
</feature>
<dbReference type="PANTHER" id="PTHR24099:SF7">
    <property type="entry name" value="CARDIOMYOPATHY-ASSOCIATED PROTEIN 5"/>
    <property type="match status" value="1"/>
</dbReference>
<feature type="compositionally biased region" description="Low complexity" evidence="3">
    <location>
        <begin position="2658"/>
        <end position="2667"/>
    </location>
</feature>
<feature type="compositionally biased region" description="Acidic residues" evidence="3">
    <location>
        <begin position="3716"/>
        <end position="3726"/>
    </location>
</feature>
<feature type="domain" description="B30.2/SPRY" evidence="4">
    <location>
        <begin position="4275"/>
        <end position="4463"/>
    </location>
</feature>
<feature type="compositionally biased region" description="Basic and acidic residues" evidence="3">
    <location>
        <begin position="749"/>
        <end position="764"/>
    </location>
</feature>
<dbReference type="InterPro" id="IPR013320">
    <property type="entry name" value="ConA-like_dom_sf"/>
</dbReference>
<feature type="compositionally biased region" description="Basic and acidic residues" evidence="3">
    <location>
        <begin position="2071"/>
        <end position="2088"/>
    </location>
</feature>
<feature type="compositionally biased region" description="Basic and acidic residues" evidence="3">
    <location>
        <begin position="3258"/>
        <end position="3295"/>
    </location>
</feature>
<dbReference type="RefSeq" id="XP_067171365.1">
    <property type="nucleotide sequence ID" value="XM_067315264.1"/>
</dbReference>
<feature type="compositionally biased region" description="Polar residues" evidence="3">
    <location>
        <begin position="2690"/>
        <end position="2707"/>
    </location>
</feature>
<feature type="region of interest" description="Disordered" evidence="3">
    <location>
        <begin position="97"/>
        <end position="129"/>
    </location>
</feature>
<organism evidence="6 7">
    <name type="scientific">Apteryx mantelli</name>
    <name type="common">North Island brown kiwi</name>
    <dbReference type="NCBI Taxonomy" id="2696672"/>
    <lineage>
        <taxon>Eukaryota</taxon>
        <taxon>Metazoa</taxon>
        <taxon>Chordata</taxon>
        <taxon>Craniata</taxon>
        <taxon>Vertebrata</taxon>
        <taxon>Euteleostomi</taxon>
        <taxon>Archelosauria</taxon>
        <taxon>Archosauria</taxon>
        <taxon>Dinosauria</taxon>
        <taxon>Saurischia</taxon>
        <taxon>Theropoda</taxon>
        <taxon>Coelurosauria</taxon>
        <taxon>Aves</taxon>
        <taxon>Palaeognathae</taxon>
        <taxon>Apterygiformes</taxon>
        <taxon>Apterygidae</taxon>
        <taxon>Apteryx</taxon>
    </lineage>
</organism>
<feature type="region of interest" description="Disordered" evidence="3">
    <location>
        <begin position="878"/>
        <end position="942"/>
    </location>
</feature>
<feature type="compositionally biased region" description="Basic and acidic residues" evidence="3">
    <location>
        <begin position="793"/>
        <end position="804"/>
    </location>
</feature>
<feature type="compositionally biased region" description="Basic and acidic residues" evidence="3">
    <location>
        <begin position="1629"/>
        <end position="1644"/>
    </location>
</feature>
<feature type="compositionally biased region" description="Polar residues" evidence="3">
    <location>
        <begin position="3588"/>
        <end position="3598"/>
    </location>
</feature>
<feature type="region of interest" description="Disordered" evidence="3">
    <location>
        <begin position="1103"/>
        <end position="1131"/>
    </location>
</feature>
<dbReference type="CDD" id="cd00063">
    <property type="entry name" value="FN3"/>
    <property type="match status" value="2"/>
</dbReference>
<feature type="compositionally biased region" description="Basic and acidic residues" evidence="3">
    <location>
        <begin position="3449"/>
        <end position="3464"/>
    </location>
</feature>
<feature type="compositionally biased region" description="Acidic residues" evidence="3">
    <location>
        <begin position="827"/>
        <end position="839"/>
    </location>
</feature>
<feature type="region of interest" description="Disordered" evidence="3">
    <location>
        <begin position="3432"/>
        <end position="3466"/>
    </location>
</feature>
<feature type="region of interest" description="Disordered" evidence="3">
    <location>
        <begin position="2936"/>
        <end position="2965"/>
    </location>
</feature>
<dbReference type="SUPFAM" id="SSF49899">
    <property type="entry name" value="Concanavalin A-like lectins/glucanases"/>
    <property type="match status" value="1"/>
</dbReference>
<evidence type="ECO:0000259" key="4">
    <source>
        <dbReference type="PROSITE" id="PS50188"/>
    </source>
</evidence>
<dbReference type="Pfam" id="PF00622">
    <property type="entry name" value="SPRY"/>
    <property type="match status" value="1"/>
</dbReference>
<feature type="compositionally biased region" description="Basic and acidic residues" evidence="3">
    <location>
        <begin position="906"/>
        <end position="919"/>
    </location>
</feature>
<feature type="compositionally biased region" description="Basic and acidic residues" evidence="3">
    <location>
        <begin position="1584"/>
        <end position="1593"/>
    </location>
</feature>
<gene>
    <name evidence="7" type="primary">CMYA5</name>
</gene>
<evidence type="ECO:0000313" key="6">
    <source>
        <dbReference type="Proteomes" id="UP001652627"/>
    </source>
</evidence>
<feature type="coiled-coil region" evidence="2">
    <location>
        <begin position="3937"/>
        <end position="3993"/>
    </location>
</feature>
<dbReference type="InterPro" id="IPR013783">
    <property type="entry name" value="Ig-like_fold"/>
</dbReference>
<reference evidence="7" key="1">
    <citation type="submission" date="2025-08" db="UniProtKB">
        <authorList>
            <consortium name="RefSeq"/>
        </authorList>
    </citation>
    <scope>IDENTIFICATION</scope>
    <source>
        <tissue evidence="7">Blood</tissue>
    </source>
</reference>
<dbReference type="Proteomes" id="UP001652627">
    <property type="component" value="Chromosome Z"/>
</dbReference>
<dbReference type="InterPro" id="IPR036116">
    <property type="entry name" value="FN3_sf"/>
</dbReference>
<feature type="compositionally biased region" description="Basic and acidic residues" evidence="3">
    <location>
        <begin position="1106"/>
        <end position="1121"/>
    </location>
</feature>
<feature type="compositionally biased region" description="Acidic residues" evidence="3">
    <location>
        <begin position="22"/>
        <end position="41"/>
    </location>
</feature>
<dbReference type="InterPro" id="IPR003961">
    <property type="entry name" value="FN3_dom"/>
</dbReference>
<accession>A0ABM4G2F9</accession>
<name>A0ABM4G2F9_9AVES</name>
<feature type="region of interest" description="Disordered" evidence="3">
    <location>
        <begin position="1582"/>
        <end position="1611"/>
    </location>
</feature>
<dbReference type="GeneID" id="106499010"/>
<dbReference type="InterPro" id="IPR043136">
    <property type="entry name" value="B30.2/SPRY_sf"/>
</dbReference>
<feature type="region of interest" description="Disordered" evidence="3">
    <location>
        <begin position="3631"/>
        <end position="3658"/>
    </location>
</feature>
<feature type="compositionally biased region" description="Basic and acidic residues" evidence="3">
    <location>
        <begin position="815"/>
        <end position="826"/>
    </location>
</feature>
<feature type="compositionally biased region" description="Basic and acidic residues" evidence="3">
    <location>
        <begin position="3376"/>
        <end position="3399"/>
    </location>
</feature>
<dbReference type="Gene3D" id="2.60.120.920">
    <property type="match status" value="1"/>
</dbReference>
<feature type="region of interest" description="Disordered" evidence="3">
    <location>
        <begin position="1624"/>
        <end position="1652"/>
    </location>
</feature>
<feature type="region of interest" description="Disordered" evidence="3">
    <location>
        <begin position="2052"/>
        <end position="2094"/>
    </location>
</feature>
<feature type="compositionally biased region" description="Acidic residues" evidence="3">
    <location>
        <begin position="197"/>
        <end position="213"/>
    </location>
</feature>
<evidence type="ECO:0000256" key="1">
    <source>
        <dbReference type="ARBA" id="ARBA00023054"/>
    </source>
</evidence>
<dbReference type="PANTHER" id="PTHR24099">
    <property type="entry name" value="E3 UBIQUITIN-PROTEIN LIGASE TRIM36-RELATED"/>
    <property type="match status" value="1"/>
</dbReference>
<feature type="compositionally biased region" description="Basic and acidic residues" evidence="3">
    <location>
        <begin position="1310"/>
        <end position="1319"/>
    </location>
</feature>
<feature type="region of interest" description="Disordered" evidence="3">
    <location>
        <begin position="1401"/>
        <end position="1440"/>
    </location>
</feature>
<feature type="compositionally biased region" description="Polar residues" evidence="3">
    <location>
        <begin position="2716"/>
        <end position="2725"/>
    </location>
</feature>
<dbReference type="InterPro" id="IPR050617">
    <property type="entry name" value="E3_ligase_FN3/SPRY"/>
</dbReference>
<dbReference type="PROSITE" id="PS50188">
    <property type="entry name" value="B302_SPRY"/>
    <property type="match status" value="1"/>
</dbReference>
<feature type="compositionally biased region" description="Basic and acidic residues" evidence="3">
    <location>
        <begin position="1"/>
        <end position="11"/>
    </location>
</feature>
<dbReference type="InterPro" id="IPR001870">
    <property type="entry name" value="B30.2/SPRY"/>
</dbReference>
<feature type="domain" description="Fibronectin type-III" evidence="5">
    <location>
        <begin position="4100"/>
        <end position="4201"/>
    </location>
</feature>
<feature type="region of interest" description="Disordered" evidence="3">
    <location>
        <begin position="3231"/>
        <end position="3295"/>
    </location>
</feature>
<dbReference type="InterPro" id="IPR003879">
    <property type="entry name" value="Butyrophylin_SPRY"/>
</dbReference>
<dbReference type="Gene3D" id="3.30.160.60">
    <property type="entry name" value="Classic Zinc Finger"/>
    <property type="match status" value="1"/>
</dbReference>
<feature type="compositionally biased region" description="Basic and acidic residues" evidence="3">
    <location>
        <begin position="884"/>
        <end position="897"/>
    </location>
</feature>
<protein>
    <submittedName>
        <fullName evidence="7">Cardiomyopathy-associated protein 5</fullName>
    </submittedName>
</protein>
<evidence type="ECO:0000256" key="3">
    <source>
        <dbReference type="SAM" id="MobiDB-lite"/>
    </source>
</evidence>
<keyword evidence="6" id="KW-1185">Reference proteome</keyword>
<feature type="region of interest" description="Disordered" evidence="3">
    <location>
        <begin position="1481"/>
        <end position="1514"/>
    </location>
</feature>
<feature type="region of interest" description="Disordered" evidence="3">
    <location>
        <begin position="713"/>
        <end position="845"/>
    </location>
</feature>
<feature type="region of interest" description="Disordered" evidence="3">
    <location>
        <begin position="2658"/>
        <end position="2725"/>
    </location>
</feature>
<dbReference type="PROSITE" id="PS50853">
    <property type="entry name" value="FN3"/>
    <property type="match status" value="2"/>
</dbReference>
<feature type="compositionally biased region" description="Basic and acidic residues" evidence="3">
    <location>
        <begin position="1483"/>
        <end position="1500"/>
    </location>
</feature>
<feature type="region of interest" description="Disordered" evidence="3">
    <location>
        <begin position="146"/>
        <end position="176"/>
    </location>
</feature>
<dbReference type="SUPFAM" id="SSF57845">
    <property type="entry name" value="B-box zinc-binding domain"/>
    <property type="match status" value="1"/>
</dbReference>
<feature type="region of interest" description="Disordered" evidence="3">
    <location>
        <begin position="1914"/>
        <end position="1952"/>
    </location>
</feature>
<feature type="compositionally biased region" description="Basic and acidic residues" evidence="3">
    <location>
        <begin position="319"/>
        <end position="328"/>
    </location>
</feature>